<keyword evidence="12" id="KW-1185">Reference proteome</keyword>
<dbReference type="Gene3D" id="1.20.5.1930">
    <property type="match status" value="1"/>
</dbReference>
<proteinExistence type="predicted"/>
<dbReference type="InterPro" id="IPR003018">
    <property type="entry name" value="GAF"/>
</dbReference>
<evidence type="ECO:0000259" key="10">
    <source>
        <dbReference type="PROSITE" id="PS50109"/>
    </source>
</evidence>
<evidence type="ECO:0000256" key="2">
    <source>
        <dbReference type="ARBA" id="ARBA00012438"/>
    </source>
</evidence>
<dbReference type="InterPro" id="IPR005467">
    <property type="entry name" value="His_kinase_dom"/>
</dbReference>
<dbReference type="InterPro" id="IPR050482">
    <property type="entry name" value="Sensor_HK_TwoCompSys"/>
</dbReference>
<dbReference type="Gene3D" id="3.30.450.40">
    <property type="match status" value="1"/>
</dbReference>
<dbReference type="PANTHER" id="PTHR24421">
    <property type="entry name" value="NITRATE/NITRITE SENSOR PROTEIN NARX-RELATED"/>
    <property type="match status" value="1"/>
</dbReference>
<name>A0A1M7TV13_9ACTN</name>
<reference evidence="11 12" key="1">
    <citation type="submission" date="2016-11" db="EMBL/GenBank/DDBJ databases">
        <authorList>
            <person name="Jaros S."/>
            <person name="Januszkiewicz K."/>
            <person name="Wedrychowicz H."/>
        </authorList>
    </citation>
    <scope>NUCLEOTIDE SEQUENCE [LARGE SCALE GENOMIC DNA]</scope>
    <source>
        <strain evidence="11 12">DSM 46144</strain>
    </source>
</reference>
<dbReference type="SUPFAM" id="SSF55874">
    <property type="entry name" value="ATPase domain of HSP90 chaperone/DNA topoisomerase II/histidine kinase"/>
    <property type="match status" value="1"/>
</dbReference>
<sequence length="707" mass="76026">MVTQREPAHTDGMRRVPSLPRWILVLAGIGGAAFVVALVVDLSVGDSAHAGWVIVGPTPFLVAGLVGAVRHPDGAGWKWLLASGAMFELSVCVGDSLLPAFGDRSYAWTLALARDWVDNATAVSALGLIGLFPTGRPQRAYERWVLRIAVVLAAVLPMLYAVTHPTMASPMFPTPGVPVLASPLYVAATAPAAAVTEWLRYLCVFGSLIGFVLLALRYRRTSSEERRGIRLLLLFGAGAALVVWGGVIAVAFAIDGRAADLALIVLWPIALTLSLGALVAGLDADWRLFVPDQPLRRSMGYRLLWTLIATSYVAAAATLGAFAAEFLPLGAVVVLVAAAGLLFQPAQRRVERMAARWVFGPRLDGYRVLTTFGAALDSAPRSADLLTGLAEAVRTGLGLRWVRVRLDLPDRPAALPTQGLAGDRTEDPELVVPLAEGGAPLGWIECGPRRDGHLLDEDRRLLRHLATQAAPAVRNLYLTAELTARVEVIRRQAADLTASRLRLVTAQDAERRRIQRNLHDGVQQDIVVLTTTLAMARERLRRGDPSADVLLASLQDELAALLHEVREFAHAIHPPVLADQGLLEAIEAQATRLPLETVIEADACLRGVRYPEHVEATAWYVLSEALTNVVKHADACRVRVALDQPDGRLTVEVRDDGHGFDPASPRGLGLTGLADRISIVRGVLRVDSTPGHGTVLHAEIPVEAPDD</sequence>
<accession>A0A1M7TV13</accession>
<dbReference type="GO" id="GO:0016020">
    <property type="term" value="C:membrane"/>
    <property type="evidence" value="ECO:0007669"/>
    <property type="project" value="InterPro"/>
</dbReference>
<evidence type="ECO:0000256" key="6">
    <source>
        <dbReference type="ARBA" id="ARBA00022777"/>
    </source>
</evidence>
<dbReference type="STRING" id="134849.SAMN05443668_107107"/>
<dbReference type="Pfam" id="PF02518">
    <property type="entry name" value="HATPase_c"/>
    <property type="match status" value="1"/>
</dbReference>
<feature type="transmembrane region" description="Helical" evidence="9">
    <location>
        <begin position="144"/>
        <end position="163"/>
    </location>
</feature>
<feature type="transmembrane region" description="Helical" evidence="9">
    <location>
        <begin position="303"/>
        <end position="323"/>
    </location>
</feature>
<keyword evidence="9" id="KW-1133">Transmembrane helix</keyword>
<keyword evidence="9" id="KW-0812">Transmembrane</keyword>
<keyword evidence="6" id="KW-0418">Kinase</keyword>
<dbReference type="PROSITE" id="PS50109">
    <property type="entry name" value="HIS_KIN"/>
    <property type="match status" value="1"/>
</dbReference>
<dbReference type="InterPro" id="IPR011712">
    <property type="entry name" value="Sig_transdc_His_kin_sub3_dim/P"/>
</dbReference>
<feature type="transmembrane region" description="Helical" evidence="9">
    <location>
        <begin position="231"/>
        <end position="254"/>
    </location>
</feature>
<feature type="transmembrane region" description="Helical" evidence="9">
    <location>
        <begin position="50"/>
        <end position="68"/>
    </location>
</feature>
<feature type="transmembrane region" description="Helical" evidence="9">
    <location>
        <begin position="198"/>
        <end position="219"/>
    </location>
</feature>
<protein>
    <recommendedName>
        <fullName evidence="2">histidine kinase</fullName>
        <ecNumber evidence="2">2.7.13.3</ecNumber>
    </recommendedName>
</protein>
<feature type="domain" description="Histidine kinase" evidence="10">
    <location>
        <begin position="621"/>
        <end position="704"/>
    </location>
</feature>
<dbReference type="GO" id="GO:0000155">
    <property type="term" value="F:phosphorelay sensor kinase activity"/>
    <property type="evidence" value="ECO:0007669"/>
    <property type="project" value="InterPro"/>
</dbReference>
<keyword evidence="3" id="KW-0597">Phosphoprotein</keyword>
<dbReference type="InterPro" id="IPR036890">
    <property type="entry name" value="HATPase_C_sf"/>
</dbReference>
<evidence type="ECO:0000256" key="8">
    <source>
        <dbReference type="ARBA" id="ARBA00023012"/>
    </source>
</evidence>
<dbReference type="SUPFAM" id="SSF55781">
    <property type="entry name" value="GAF domain-like"/>
    <property type="match status" value="1"/>
</dbReference>
<evidence type="ECO:0000256" key="5">
    <source>
        <dbReference type="ARBA" id="ARBA00022741"/>
    </source>
</evidence>
<dbReference type="SMART" id="SM00387">
    <property type="entry name" value="HATPase_c"/>
    <property type="match status" value="1"/>
</dbReference>
<evidence type="ECO:0000256" key="4">
    <source>
        <dbReference type="ARBA" id="ARBA00022679"/>
    </source>
</evidence>
<dbReference type="OrthoDB" id="3217947at2"/>
<keyword evidence="5" id="KW-0547">Nucleotide-binding</keyword>
<comment type="catalytic activity">
    <reaction evidence="1">
        <text>ATP + protein L-histidine = ADP + protein N-phospho-L-histidine.</text>
        <dbReference type="EC" id="2.7.13.3"/>
    </reaction>
</comment>
<evidence type="ECO:0000256" key="3">
    <source>
        <dbReference type="ARBA" id="ARBA00022553"/>
    </source>
</evidence>
<feature type="transmembrane region" description="Helical" evidence="9">
    <location>
        <begin position="260"/>
        <end position="282"/>
    </location>
</feature>
<feature type="transmembrane region" description="Helical" evidence="9">
    <location>
        <begin position="22"/>
        <end position="44"/>
    </location>
</feature>
<gene>
    <name evidence="11" type="ORF">SAMN05443668_107107</name>
</gene>
<dbReference type="GO" id="GO:0005524">
    <property type="term" value="F:ATP binding"/>
    <property type="evidence" value="ECO:0007669"/>
    <property type="project" value="UniProtKB-KW"/>
</dbReference>
<dbReference type="CDD" id="cd16917">
    <property type="entry name" value="HATPase_UhpB-NarQ-NarX-like"/>
    <property type="match status" value="1"/>
</dbReference>
<evidence type="ECO:0000256" key="9">
    <source>
        <dbReference type="SAM" id="Phobius"/>
    </source>
</evidence>
<dbReference type="PANTHER" id="PTHR24421:SF10">
    <property type="entry name" value="NITRATE_NITRITE SENSOR PROTEIN NARQ"/>
    <property type="match status" value="1"/>
</dbReference>
<organism evidence="11 12">
    <name type="scientific">Cryptosporangium aurantiacum</name>
    <dbReference type="NCBI Taxonomy" id="134849"/>
    <lineage>
        <taxon>Bacteria</taxon>
        <taxon>Bacillati</taxon>
        <taxon>Actinomycetota</taxon>
        <taxon>Actinomycetes</taxon>
        <taxon>Cryptosporangiales</taxon>
        <taxon>Cryptosporangiaceae</taxon>
        <taxon>Cryptosporangium</taxon>
    </lineage>
</organism>
<dbReference type="Pfam" id="PF13185">
    <property type="entry name" value="GAF_2"/>
    <property type="match status" value="1"/>
</dbReference>
<keyword evidence="8" id="KW-0902">Two-component regulatory system</keyword>
<dbReference type="AlphaFoldDB" id="A0A1M7TV13"/>
<dbReference type="EMBL" id="FRCS01000007">
    <property type="protein sequence ID" value="SHN74565.1"/>
    <property type="molecule type" value="Genomic_DNA"/>
</dbReference>
<keyword evidence="9" id="KW-0472">Membrane</keyword>
<feature type="transmembrane region" description="Helical" evidence="9">
    <location>
        <begin position="329"/>
        <end position="346"/>
    </location>
</feature>
<dbReference type="EC" id="2.7.13.3" evidence="2"/>
<dbReference type="Proteomes" id="UP000184440">
    <property type="component" value="Unassembled WGS sequence"/>
</dbReference>
<keyword evidence="7" id="KW-0067">ATP-binding</keyword>
<dbReference type="GO" id="GO:0046983">
    <property type="term" value="F:protein dimerization activity"/>
    <property type="evidence" value="ECO:0007669"/>
    <property type="project" value="InterPro"/>
</dbReference>
<evidence type="ECO:0000256" key="1">
    <source>
        <dbReference type="ARBA" id="ARBA00000085"/>
    </source>
</evidence>
<evidence type="ECO:0000256" key="7">
    <source>
        <dbReference type="ARBA" id="ARBA00022840"/>
    </source>
</evidence>
<dbReference type="InterPro" id="IPR003594">
    <property type="entry name" value="HATPase_dom"/>
</dbReference>
<evidence type="ECO:0000313" key="11">
    <source>
        <dbReference type="EMBL" id="SHN74565.1"/>
    </source>
</evidence>
<dbReference type="Gene3D" id="3.30.565.10">
    <property type="entry name" value="Histidine kinase-like ATPase, C-terminal domain"/>
    <property type="match status" value="1"/>
</dbReference>
<dbReference type="Pfam" id="PF07730">
    <property type="entry name" value="HisKA_3"/>
    <property type="match status" value="1"/>
</dbReference>
<dbReference type="InterPro" id="IPR029016">
    <property type="entry name" value="GAF-like_dom_sf"/>
</dbReference>
<keyword evidence="4" id="KW-0808">Transferase</keyword>
<evidence type="ECO:0000313" key="12">
    <source>
        <dbReference type="Proteomes" id="UP000184440"/>
    </source>
</evidence>